<feature type="non-terminal residue" evidence="1">
    <location>
        <position position="1"/>
    </location>
</feature>
<accession>A0A7V6PAH4</accession>
<name>A0A7V6PAH4_9HYPH</name>
<dbReference type="AlphaFoldDB" id="A0A7V6PAH4"/>
<comment type="caution">
    <text evidence="1">The sequence shown here is derived from an EMBL/GenBank/DDBJ whole genome shotgun (WGS) entry which is preliminary data.</text>
</comment>
<reference evidence="1 2" key="1">
    <citation type="journal article" date="2020" name="Biotechnol. Biofuels">
        <title>New insights from the biogas microbiome by comprehensive genome-resolved metagenomics of nearly 1600 species originating from multiple anaerobic digesters.</title>
        <authorList>
            <person name="Campanaro S."/>
            <person name="Treu L."/>
            <person name="Rodriguez-R L.M."/>
            <person name="Kovalovszki A."/>
            <person name="Ziels R.M."/>
            <person name="Maus I."/>
            <person name="Zhu X."/>
            <person name="Kougias P.G."/>
            <person name="Basile A."/>
            <person name="Luo G."/>
            <person name="Schluter A."/>
            <person name="Konstantinidis K.T."/>
            <person name="Angelidaki I."/>
        </authorList>
    </citation>
    <scope>NUCLEOTIDE SEQUENCE [LARGE SCALE GENOMIC DNA]</scope>
    <source>
        <strain evidence="1">AS04akNAM_66</strain>
    </source>
</reference>
<organism evidence="1 2">
    <name type="scientific">Brucella intermedia</name>
    <dbReference type="NCBI Taxonomy" id="94625"/>
    <lineage>
        <taxon>Bacteria</taxon>
        <taxon>Pseudomonadati</taxon>
        <taxon>Pseudomonadota</taxon>
        <taxon>Alphaproteobacteria</taxon>
        <taxon>Hyphomicrobiales</taxon>
        <taxon>Brucellaceae</taxon>
        <taxon>Brucella/Ochrobactrum group</taxon>
        <taxon>Brucella</taxon>
    </lineage>
</organism>
<proteinExistence type="predicted"/>
<evidence type="ECO:0000313" key="2">
    <source>
        <dbReference type="Proteomes" id="UP000551563"/>
    </source>
</evidence>
<dbReference type="EMBL" id="DUMN01000192">
    <property type="protein sequence ID" value="HHV67285.1"/>
    <property type="molecule type" value="Genomic_DNA"/>
</dbReference>
<protein>
    <submittedName>
        <fullName evidence="1">Uncharacterized protein</fullName>
    </submittedName>
</protein>
<sequence length="160" mass="17521">EPQPTARDSELTYRPLMSDADIARAATDAAVAVAYQAGFAGTLTDDDEHALELLSPVGVDFIKQWPDVPIEALYVHIASSVKLPYEGFHQRPNWVRLGLAVFHSVVLLSIEAVKAHEKEWEAAKVRQTALGWMAVDRADLAMMPEDDNPLSELGQAAARS</sequence>
<evidence type="ECO:0000313" key="1">
    <source>
        <dbReference type="EMBL" id="HHV67285.1"/>
    </source>
</evidence>
<dbReference type="Proteomes" id="UP000551563">
    <property type="component" value="Unassembled WGS sequence"/>
</dbReference>
<gene>
    <name evidence="1" type="ORF">GXX48_06535</name>
</gene>